<sequence length="251" mass="29321">MRLSEKPLFKEYLEIWQNSLPEILSKYQFAKTKAGEEYQIQSSAVFSSNIEGNTLDLNSYMNAKLSKEIFGKRKEIQEIDDLVDAYEFAKKHDLNEKNFLKSHEILSKELLIKSLRGKYRSDKVGVFGSEGLVYLAVEAEFVKNEMQKLFADIQELLKTEINVAGVFYFASLIHLRFAHIHPFRDGNGRAGRLLEKWFLAMKSGEKFWQIPSEKYYRNHQAVYYQNISLGFDYYALDYSQSLPFLEMLPKS</sequence>
<dbReference type="RefSeq" id="WP_243547665.1">
    <property type="nucleotide sequence ID" value="NZ_CP094532.1"/>
</dbReference>
<dbReference type="SUPFAM" id="SSF140931">
    <property type="entry name" value="Fic-like"/>
    <property type="match status" value="1"/>
</dbReference>
<proteinExistence type="predicted"/>
<dbReference type="PANTHER" id="PTHR13504">
    <property type="entry name" value="FIDO DOMAIN-CONTAINING PROTEIN DDB_G0283145"/>
    <property type="match status" value="1"/>
</dbReference>
<evidence type="ECO:0000313" key="3">
    <source>
        <dbReference type="Proteomes" id="UP000831460"/>
    </source>
</evidence>
<name>A0ABY4BKV3_9FLAO</name>
<dbReference type="PANTHER" id="PTHR13504:SF38">
    <property type="entry name" value="FIDO DOMAIN-CONTAINING PROTEIN"/>
    <property type="match status" value="1"/>
</dbReference>
<dbReference type="InterPro" id="IPR003812">
    <property type="entry name" value="Fido"/>
</dbReference>
<reference evidence="2 3" key="1">
    <citation type="submission" date="2022-03" db="EMBL/GenBank/DDBJ databases">
        <title>Chryseobacterium sp. isolated from particulate matters in swine house.</title>
        <authorList>
            <person name="Won M."/>
            <person name="Kim S.-J."/>
            <person name="Kwon S.-W."/>
        </authorList>
    </citation>
    <scope>NUCLEOTIDE SEQUENCE [LARGE SCALE GENOMIC DNA]</scope>
    <source>
        <strain evidence="2 3">SC2-2</strain>
    </source>
</reference>
<dbReference type="InterPro" id="IPR036597">
    <property type="entry name" value="Fido-like_dom_sf"/>
</dbReference>
<dbReference type="PROSITE" id="PS51459">
    <property type="entry name" value="FIDO"/>
    <property type="match status" value="1"/>
</dbReference>
<dbReference type="InterPro" id="IPR040198">
    <property type="entry name" value="Fido_containing"/>
</dbReference>
<feature type="domain" description="Fido" evidence="1">
    <location>
        <begin position="94"/>
        <end position="247"/>
    </location>
</feature>
<evidence type="ECO:0000259" key="1">
    <source>
        <dbReference type="PROSITE" id="PS51459"/>
    </source>
</evidence>
<gene>
    <name evidence="2" type="ORF">MTP09_07760</name>
</gene>
<accession>A0ABY4BKV3</accession>
<dbReference type="Proteomes" id="UP000831460">
    <property type="component" value="Chromosome"/>
</dbReference>
<organism evidence="2 3">
    <name type="scientific">Chryseobacterium suipulveris</name>
    <dbReference type="NCBI Taxonomy" id="2929800"/>
    <lineage>
        <taxon>Bacteria</taxon>
        <taxon>Pseudomonadati</taxon>
        <taxon>Bacteroidota</taxon>
        <taxon>Flavobacteriia</taxon>
        <taxon>Flavobacteriales</taxon>
        <taxon>Weeksellaceae</taxon>
        <taxon>Chryseobacterium group</taxon>
        <taxon>Chryseobacterium</taxon>
    </lineage>
</organism>
<evidence type="ECO:0000313" key="2">
    <source>
        <dbReference type="EMBL" id="UOE39822.1"/>
    </source>
</evidence>
<protein>
    <submittedName>
        <fullName evidence="2">Fic family protein</fullName>
    </submittedName>
</protein>
<dbReference type="Pfam" id="PF02661">
    <property type="entry name" value="Fic"/>
    <property type="match status" value="1"/>
</dbReference>
<keyword evidence="3" id="KW-1185">Reference proteome</keyword>
<dbReference type="Gene3D" id="1.10.3290.10">
    <property type="entry name" value="Fido-like domain"/>
    <property type="match status" value="1"/>
</dbReference>
<dbReference type="EMBL" id="CP094532">
    <property type="protein sequence ID" value="UOE39822.1"/>
    <property type="molecule type" value="Genomic_DNA"/>
</dbReference>